<evidence type="ECO:0008006" key="3">
    <source>
        <dbReference type="Google" id="ProtNLM"/>
    </source>
</evidence>
<protein>
    <recommendedName>
        <fullName evidence="3">DUF3606 domain-containing protein</fullName>
    </recommendedName>
</protein>
<reference evidence="2" key="1">
    <citation type="journal article" date="2019" name="Int. J. Syst. Evol. Microbiol.">
        <title>The Global Catalogue of Microorganisms (GCM) 10K type strain sequencing project: providing services to taxonomists for standard genome sequencing and annotation.</title>
        <authorList>
            <consortium name="The Broad Institute Genomics Platform"/>
            <consortium name="The Broad Institute Genome Sequencing Center for Infectious Disease"/>
            <person name="Wu L."/>
            <person name="Ma J."/>
        </authorList>
    </citation>
    <scope>NUCLEOTIDE SEQUENCE [LARGE SCALE GENOMIC DNA]</scope>
    <source>
        <strain evidence="2">ZS-35-S2</strain>
    </source>
</reference>
<evidence type="ECO:0000313" key="1">
    <source>
        <dbReference type="EMBL" id="MFD2235871.1"/>
    </source>
</evidence>
<dbReference type="RefSeq" id="WP_209736176.1">
    <property type="nucleotide sequence ID" value="NZ_CP072611.1"/>
</dbReference>
<accession>A0ABW5CGH8</accession>
<name>A0ABW5CGH8_9HYPH</name>
<dbReference type="EMBL" id="JBHUIJ010000002">
    <property type="protein sequence ID" value="MFD2235871.1"/>
    <property type="molecule type" value="Genomic_DNA"/>
</dbReference>
<proteinExistence type="predicted"/>
<organism evidence="1 2">
    <name type="scientific">Aureimonas populi</name>
    <dbReference type="NCBI Taxonomy" id="1701758"/>
    <lineage>
        <taxon>Bacteria</taxon>
        <taxon>Pseudomonadati</taxon>
        <taxon>Pseudomonadota</taxon>
        <taxon>Alphaproteobacteria</taxon>
        <taxon>Hyphomicrobiales</taxon>
        <taxon>Aurantimonadaceae</taxon>
        <taxon>Aureimonas</taxon>
    </lineage>
</organism>
<keyword evidence="2" id="KW-1185">Reference proteome</keyword>
<evidence type="ECO:0000313" key="2">
    <source>
        <dbReference type="Proteomes" id="UP001597371"/>
    </source>
</evidence>
<dbReference type="Proteomes" id="UP001597371">
    <property type="component" value="Unassembled WGS sequence"/>
</dbReference>
<gene>
    <name evidence="1" type="ORF">ACFSKQ_00130</name>
</gene>
<comment type="caution">
    <text evidence="1">The sequence shown here is derived from an EMBL/GenBank/DDBJ whole genome shotgun (WGS) entry which is preliminary data.</text>
</comment>
<sequence length="54" mass="5943">MTDTPAPSQQDLDLDAFAAKHDITPEDAKRLIEEVGYDRGALDAAAQRMKLERG</sequence>